<dbReference type="OrthoDB" id="12312at2157"/>
<keyword evidence="2" id="KW-1185">Reference proteome</keyword>
<evidence type="ECO:0000313" key="2">
    <source>
        <dbReference type="Proteomes" id="UP000315289"/>
    </source>
</evidence>
<dbReference type="RefSeq" id="WP_144729929.1">
    <property type="nucleotide sequence ID" value="NZ_ML675581.1"/>
</dbReference>
<reference evidence="1 2" key="1">
    <citation type="journal article" date="2019" name="Front. Microbiol.">
        <title>Ammonia Oxidation by the Arctic Terrestrial Thaumarchaeote Candidatus Nitrosocosmicus arcticus Is Stimulated by Increasing Temperatures.</title>
        <authorList>
            <person name="Alves R.J.E."/>
            <person name="Kerou M."/>
            <person name="Zappe A."/>
            <person name="Bittner R."/>
            <person name="Abby S.S."/>
            <person name="Schmidt H.A."/>
            <person name="Pfeifer K."/>
            <person name="Schleper C."/>
        </authorList>
    </citation>
    <scope>NUCLEOTIDE SEQUENCE [LARGE SCALE GENOMIC DNA]</scope>
    <source>
        <strain evidence="1 2">Kfb</strain>
    </source>
</reference>
<name>A0A557SWQ7_9ARCH</name>
<protein>
    <submittedName>
        <fullName evidence="1">Uncharacterized protein</fullName>
    </submittedName>
</protein>
<dbReference type="EMBL" id="VOAH01000005">
    <property type="protein sequence ID" value="TVP41039.1"/>
    <property type="molecule type" value="Genomic_DNA"/>
</dbReference>
<gene>
    <name evidence="1" type="ORF">NARC_50220</name>
</gene>
<proteinExistence type="predicted"/>
<comment type="caution">
    <text evidence="1">The sequence shown here is derived from an EMBL/GenBank/DDBJ whole genome shotgun (WGS) entry which is preliminary data.</text>
</comment>
<sequence>MNEKLLNYTNDAILALNDDNTTAAQDNLVQIQNALINASGKQVVIVPAPAVSSPSDDDGDSD</sequence>
<evidence type="ECO:0000313" key="1">
    <source>
        <dbReference type="EMBL" id="TVP41039.1"/>
    </source>
</evidence>
<organism evidence="1 2">
    <name type="scientific">Candidatus Nitrosocosmicus arcticus</name>
    <dbReference type="NCBI Taxonomy" id="2035267"/>
    <lineage>
        <taxon>Archaea</taxon>
        <taxon>Nitrososphaerota</taxon>
        <taxon>Nitrososphaeria</taxon>
        <taxon>Nitrososphaerales</taxon>
        <taxon>Nitrososphaeraceae</taxon>
        <taxon>Candidatus Nitrosocosmicus</taxon>
    </lineage>
</organism>
<dbReference type="AlphaFoldDB" id="A0A557SWQ7"/>
<accession>A0A557SWQ7</accession>
<dbReference type="Proteomes" id="UP000315289">
    <property type="component" value="Unassembled WGS sequence"/>
</dbReference>